<dbReference type="AlphaFoldDB" id="A0A8J3ZHQ2"/>
<evidence type="ECO:0000313" key="1">
    <source>
        <dbReference type="EMBL" id="GIJ64399.1"/>
    </source>
</evidence>
<gene>
    <name evidence="1" type="ORF">Vau01_119150</name>
</gene>
<protein>
    <submittedName>
        <fullName evidence="1">Uncharacterized protein</fullName>
    </submittedName>
</protein>
<organism evidence="1 2">
    <name type="scientific">Virgisporangium aurantiacum</name>
    <dbReference type="NCBI Taxonomy" id="175570"/>
    <lineage>
        <taxon>Bacteria</taxon>
        <taxon>Bacillati</taxon>
        <taxon>Actinomycetota</taxon>
        <taxon>Actinomycetes</taxon>
        <taxon>Micromonosporales</taxon>
        <taxon>Micromonosporaceae</taxon>
        <taxon>Virgisporangium</taxon>
    </lineage>
</organism>
<dbReference type="Proteomes" id="UP000612585">
    <property type="component" value="Unassembled WGS sequence"/>
</dbReference>
<accession>A0A8J3ZHQ2</accession>
<comment type="caution">
    <text evidence="1">The sequence shown here is derived from an EMBL/GenBank/DDBJ whole genome shotgun (WGS) entry which is preliminary data.</text>
</comment>
<dbReference type="EMBL" id="BOPG01000115">
    <property type="protein sequence ID" value="GIJ64399.1"/>
    <property type="molecule type" value="Genomic_DNA"/>
</dbReference>
<keyword evidence="2" id="KW-1185">Reference proteome</keyword>
<sequence length="210" mass="24793">MLGDRWANEFWYQFDDTMFFNRSQELDDAYTAIIEYLGGDLERPFREKWLELSKLPEYPQNFISFVTPLRQQLTVLSRAQLRVFDAFYQRRDPRLVAAFSDFGQGVLFDPRRADIASEVHTMDYPEAYHLWHVYLRAMMFLGIDRRRWAEIAPLNGFSWAVFAVAKPNQHVVSPPLPRQTVIRLALQWLPRSADRLDRDFQSVPYPQGIG</sequence>
<name>A0A8J3ZHQ2_9ACTN</name>
<evidence type="ECO:0000313" key="2">
    <source>
        <dbReference type="Proteomes" id="UP000612585"/>
    </source>
</evidence>
<reference evidence="1" key="1">
    <citation type="submission" date="2021-01" db="EMBL/GenBank/DDBJ databases">
        <title>Whole genome shotgun sequence of Virgisporangium aurantiacum NBRC 16421.</title>
        <authorList>
            <person name="Komaki H."/>
            <person name="Tamura T."/>
        </authorList>
    </citation>
    <scope>NUCLEOTIDE SEQUENCE</scope>
    <source>
        <strain evidence="1">NBRC 16421</strain>
    </source>
</reference>
<proteinExistence type="predicted"/>